<evidence type="ECO:0000313" key="1">
    <source>
        <dbReference type="EMBL" id="VAW71623.1"/>
    </source>
</evidence>
<dbReference type="AlphaFoldDB" id="A0A3B0Y5E1"/>
<protein>
    <submittedName>
        <fullName evidence="1">Uncharacterized protein</fullName>
    </submittedName>
</protein>
<organism evidence="1">
    <name type="scientific">hydrothermal vent metagenome</name>
    <dbReference type="NCBI Taxonomy" id="652676"/>
    <lineage>
        <taxon>unclassified sequences</taxon>
        <taxon>metagenomes</taxon>
        <taxon>ecological metagenomes</taxon>
    </lineage>
</organism>
<accession>A0A3B0Y5E1</accession>
<sequence length="72" mass="8479">MFYSRRVNTETKQVEVWECEWQSQDVGMAVKRFIRKVGNEEEVEVSHAIYNIDDVICWAAHQTIGNIALNYE</sequence>
<feature type="non-terminal residue" evidence="1">
    <location>
        <position position="72"/>
    </location>
</feature>
<gene>
    <name evidence="1" type="ORF">MNBD_GAMMA12-89</name>
</gene>
<reference evidence="1" key="1">
    <citation type="submission" date="2018-06" db="EMBL/GenBank/DDBJ databases">
        <authorList>
            <person name="Zhirakovskaya E."/>
        </authorList>
    </citation>
    <scope>NUCLEOTIDE SEQUENCE</scope>
</reference>
<dbReference type="EMBL" id="UOFL01000024">
    <property type="protein sequence ID" value="VAW71623.1"/>
    <property type="molecule type" value="Genomic_DNA"/>
</dbReference>
<proteinExistence type="predicted"/>
<name>A0A3B0Y5E1_9ZZZZ</name>